<proteinExistence type="predicted"/>
<dbReference type="RefSeq" id="WP_078501530.1">
    <property type="nucleotide sequence ID" value="NZ_MSZX01000010.1"/>
</dbReference>
<evidence type="ECO:0000259" key="1">
    <source>
        <dbReference type="PROSITE" id="PS51340"/>
    </source>
</evidence>
<protein>
    <submittedName>
        <fullName evidence="2">MOSC domain-containing protein</fullName>
    </submittedName>
</protein>
<comment type="caution">
    <text evidence="2">The sequence shown here is derived from an EMBL/GenBank/DDBJ whole genome shotgun (WGS) entry which is preliminary data.</text>
</comment>
<dbReference type="Proteomes" id="UP000190188">
    <property type="component" value="Unassembled WGS sequence"/>
</dbReference>
<dbReference type="InterPro" id="IPR005163">
    <property type="entry name" value="Tri_helical_YiiM-like"/>
</dbReference>
<dbReference type="InterPro" id="IPR011037">
    <property type="entry name" value="Pyrv_Knase-like_insert_dom_sf"/>
</dbReference>
<evidence type="ECO:0000313" key="2">
    <source>
        <dbReference type="EMBL" id="OPA74616.1"/>
    </source>
</evidence>
<dbReference type="STRING" id="1324314.BVG16_22905"/>
<dbReference type="SUPFAM" id="SSF50800">
    <property type="entry name" value="PK beta-barrel domain-like"/>
    <property type="match status" value="1"/>
</dbReference>
<dbReference type="OrthoDB" id="9786134at2"/>
<dbReference type="InterPro" id="IPR005302">
    <property type="entry name" value="MoCF_Sase_C"/>
</dbReference>
<dbReference type="Pfam" id="PF03475">
    <property type="entry name" value="YiiM_3-alpha"/>
    <property type="match status" value="1"/>
</dbReference>
<name>A0A1T2X4K4_9BACL</name>
<dbReference type="PROSITE" id="PS51340">
    <property type="entry name" value="MOSC"/>
    <property type="match status" value="1"/>
</dbReference>
<dbReference type="PANTHER" id="PTHR30212">
    <property type="entry name" value="PROTEIN YIIM"/>
    <property type="match status" value="1"/>
</dbReference>
<dbReference type="GO" id="GO:0030170">
    <property type="term" value="F:pyridoxal phosphate binding"/>
    <property type="evidence" value="ECO:0007669"/>
    <property type="project" value="InterPro"/>
</dbReference>
<accession>A0A1T2X4K4</accession>
<dbReference type="AlphaFoldDB" id="A0A1T2X4K4"/>
<feature type="domain" description="MOSC" evidence="1">
    <location>
        <begin position="30"/>
        <end position="164"/>
    </location>
</feature>
<sequence>MAYQVISLNVGKPAPLQDQKREVLSAIHKEPAHERLYLSKVNFTGDEQADKVHHGGEDKAVCVYSLDHYPYWENELGLNLPRGAFGENLTVQGMRETDIHIGDVFQLDEAVVQVSQPRQPCYKLAAKYRIPDLAVRVQDTGFTGFYFRVLQEGWVSPQCTILPLERDTAFVTLEYANQIMHHDKRNLEGIERILAVPALSESWRLTLEKRKSKE</sequence>
<keyword evidence="3" id="KW-1185">Reference proteome</keyword>
<dbReference type="Pfam" id="PF03473">
    <property type="entry name" value="MOSC"/>
    <property type="match status" value="1"/>
</dbReference>
<gene>
    <name evidence="2" type="ORF">BVG16_22905</name>
</gene>
<dbReference type="GO" id="GO:0030151">
    <property type="term" value="F:molybdenum ion binding"/>
    <property type="evidence" value="ECO:0007669"/>
    <property type="project" value="InterPro"/>
</dbReference>
<dbReference type="PANTHER" id="PTHR30212:SF4">
    <property type="entry name" value="MOSC DOMAIN-CONTAINING PROTEIN"/>
    <property type="match status" value="1"/>
</dbReference>
<reference evidence="2 3" key="1">
    <citation type="submission" date="2017-01" db="EMBL/GenBank/DDBJ databases">
        <title>Genome analysis of Paenibacillus selenitrireducens ES3-24.</title>
        <authorList>
            <person name="Xu D."/>
            <person name="Yao R."/>
            <person name="Zheng S."/>
        </authorList>
    </citation>
    <scope>NUCLEOTIDE SEQUENCE [LARGE SCALE GENOMIC DNA]</scope>
    <source>
        <strain evidence="2 3">ES3-24</strain>
    </source>
</reference>
<dbReference type="EMBL" id="MSZX01000010">
    <property type="protein sequence ID" value="OPA74616.1"/>
    <property type="molecule type" value="Genomic_DNA"/>
</dbReference>
<dbReference type="GO" id="GO:0003824">
    <property type="term" value="F:catalytic activity"/>
    <property type="evidence" value="ECO:0007669"/>
    <property type="project" value="InterPro"/>
</dbReference>
<dbReference type="Gene3D" id="2.40.33.20">
    <property type="entry name" value="PK beta-barrel domain-like"/>
    <property type="match status" value="1"/>
</dbReference>
<dbReference type="InterPro" id="IPR052353">
    <property type="entry name" value="Benzoxazolinone_Detox_Enz"/>
</dbReference>
<organism evidence="2 3">
    <name type="scientific">Paenibacillus selenitireducens</name>
    <dbReference type="NCBI Taxonomy" id="1324314"/>
    <lineage>
        <taxon>Bacteria</taxon>
        <taxon>Bacillati</taxon>
        <taxon>Bacillota</taxon>
        <taxon>Bacilli</taxon>
        <taxon>Bacillales</taxon>
        <taxon>Paenibacillaceae</taxon>
        <taxon>Paenibacillus</taxon>
    </lineage>
</organism>
<evidence type="ECO:0000313" key="3">
    <source>
        <dbReference type="Proteomes" id="UP000190188"/>
    </source>
</evidence>